<feature type="compositionally biased region" description="Low complexity" evidence="1">
    <location>
        <begin position="122"/>
        <end position="133"/>
    </location>
</feature>
<dbReference type="EMBL" id="JBBEGL010000005">
    <property type="protein sequence ID" value="MEJ2888618.1"/>
    <property type="molecule type" value="Genomic_DNA"/>
</dbReference>
<reference evidence="3 4" key="1">
    <citation type="submission" date="2024-03" db="EMBL/GenBank/DDBJ databases">
        <title>Actinomycetospora sp. OC33-EN06, a novel actinomycete isolated from wild orchid (Aerides multiflora).</title>
        <authorList>
            <person name="Suriyachadkun C."/>
        </authorList>
    </citation>
    <scope>NUCLEOTIDE SEQUENCE [LARGE SCALE GENOMIC DNA]</scope>
    <source>
        <strain evidence="3 4">OC33-EN06</strain>
    </source>
</reference>
<evidence type="ECO:0000313" key="3">
    <source>
        <dbReference type="EMBL" id="MEJ2888618.1"/>
    </source>
</evidence>
<organism evidence="3 4">
    <name type="scientific">Actinomycetospora aeridis</name>
    <dbReference type="NCBI Taxonomy" id="3129231"/>
    <lineage>
        <taxon>Bacteria</taxon>
        <taxon>Bacillati</taxon>
        <taxon>Actinomycetota</taxon>
        <taxon>Actinomycetes</taxon>
        <taxon>Pseudonocardiales</taxon>
        <taxon>Pseudonocardiaceae</taxon>
        <taxon>Actinomycetospora</taxon>
    </lineage>
</organism>
<evidence type="ECO:0000256" key="2">
    <source>
        <dbReference type="SAM" id="SignalP"/>
    </source>
</evidence>
<keyword evidence="2" id="KW-0732">Signal</keyword>
<dbReference type="Proteomes" id="UP001370100">
    <property type="component" value="Unassembled WGS sequence"/>
</dbReference>
<feature type="signal peptide" evidence="2">
    <location>
        <begin position="1"/>
        <end position="24"/>
    </location>
</feature>
<accession>A0ABU8N896</accession>
<feature type="compositionally biased region" description="Low complexity" evidence="1">
    <location>
        <begin position="37"/>
        <end position="49"/>
    </location>
</feature>
<gene>
    <name evidence="3" type="ORF">WCD41_19320</name>
</gene>
<keyword evidence="4" id="KW-1185">Reference proteome</keyword>
<feature type="chain" id="PRO_5047142229" evidence="2">
    <location>
        <begin position="25"/>
        <end position="133"/>
    </location>
</feature>
<feature type="region of interest" description="Disordered" evidence="1">
    <location>
        <begin position="97"/>
        <end position="133"/>
    </location>
</feature>
<proteinExistence type="predicted"/>
<feature type="compositionally biased region" description="Polar residues" evidence="1">
    <location>
        <begin position="101"/>
        <end position="118"/>
    </location>
</feature>
<evidence type="ECO:0000313" key="4">
    <source>
        <dbReference type="Proteomes" id="UP001370100"/>
    </source>
</evidence>
<name>A0ABU8N896_9PSEU</name>
<sequence length="133" mass="13543">MPIRPPAFALVAVLLAGLTIATPAALGGEAPTPSNPPVATTTPTATPTPVVVKQVGGDGLVFETTSSLTDLIHDNATSTAGFILLDKPCTHVSKESFSHRPLTSTRCRSATPPGSQPSILFPPALRTAPTAPP</sequence>
<feature type="region of interest" description="Disordered" evidence="1">
    <location>
        <begin position="27"/>
        <end position="49"/>
    </location>
</feature>
<comment type="caution">
    <text evidence="3">The sequence shown here is derived from an EMBL/GenBank/DDBJ whole genome shotgun (WGS) entry which is preliminary data.</text>
</comment>
<dbReference type="RefSeq" id="WP_337715350.1">
    <property type="nucleotide sequence ID" value="NZ_JBBEGL010000005.1"/>
</dbReference>
<protein>
    <submittedName>
        <fullName evidence="3">Uncharacterized protein</fullName>
    </submittedName>
</protein>
<evidence type="ECO:0000256" key="1">
    <source>
        <dbReference type="SAM" id="MobiDB-lite"/>
    </source>
</evidence>